<dbReference type="HOGENOM" id="CLU_028869_1_1_1"/>
<dbReference type="InParanoid" id="H0EHX0"/>
<dbReference type="InterPro" id="IPR054579">
    <property type="entry name" value="GCE-like_dom"/>
</dbReference>
<dbReference type="GO" id="GO:0046274">
    <property type="term" value="P:lignin catabolic process"/>
    <property type="evidence" value="ECO:0007669"/>
    <property type="project" value="UniProtKB-KW"/>
</dbReference>
<evidence type="ECO:0000256" key="2">
    <source>
        <dbReference type="ARBA" id="ARBA00022487"/>
    </source>
</evidence>
<comment type="catalytic activity">
    <reaction evidence="6">
        <text>a 4-O-methyl-alpha-D-glucuronosyl ester derivative + H2O = 4-O-methyl-alpha-D-glucuronate derivative + an alcohol + H(+)</text>
        <dbReference type="Rhea" id="RHEA:67452"/>
        <dbReference type="ChEBI" id="CHEBI:15377"/>
        <dbReference type="ChEBI" id="CHEBI:15378"/>
        <dbReference type="ChEBI" id="CHEBI:30879"/>
        <dbReference type="ChEBI" id="CHEBI:171667"/>
        <dbReference type="ChEBI" id="CHEBI:171668"/>
        <dbReference type="EC" id="3.1.1.117"/>
    </reaction>
    <physiologicalReaction direction="left-to-right" evidence="6">
        <dbReference type="Rhea" id="RHEA:67453"/>
    </physiologicalReaction>
</comment>
<evidence type="ECO:0000256" key="3">
    <source>
        <dbReference type="ARBA" id="ARBA00022729"/>
    </source>
</evidence>
<dbReference type="OrthoDB" id="3781271at2759"/>
<keyword evidence="4" id="KW-0378">Hydrolase</keyword>
<proteinExistence type="inferred from homology"/>
<evidence type="ECO:0000256" key="6">
    <source>
        <dbReference type="ARBA" id="ARBA00024511"/>
    </source>
</evidence>
<feature type="chain" id="PRO_5003532483" description="(4-O-methyl)-D-glucuronate--lignin esterase" evidence="8">
    <location>
        <begin position="20"/>
        <end position="394"/>
    </location>
</feature>
<dbReference type="AlphaFoldDB" id="H0EHX0"/>
<dbReference type="GO" id="GO:0052689">
    <property type="term" value="F:carboxylic ester hydrolase activity"/>
    <property type="evidence" value="ECO:0007669"/>
    <property type="project" value="UniProtKB-KW"/>
</dbReference>
<evidence type="ECO:0000256" key="1">
    <source>
        <dbReference type="ARBA" id="ARBA00010092"/>
    </source>
</evidence>
<sequence length="394" mass="42692">MVSLLATVLCLAVAPLATAYPKAEAVEARCGNIPSNYQPPSITTLPDPFTFINGDRVKSKRDFRCRQKEIAALFARFELGDKPAADSVKGSFANNILTVTVTNNKKSIAFNATITYPEKGKAPYPAIITLGYPNIPKLDGVAFINFPNDQIAGQIGASYRGQGLFYELYGKNASAGSLTAWAWGVSRLIDALEETRGTKINVEFIGVTGCSRNGKGAFVVGALDDRIGLTIPQESGTGGSGCWRVADATKAAGTNIQTAAQIITENTWLSQRFDPWTTKVSSLPIDHHLLAGLVAPRGLLVIDNDIDWLGPTSTAVCMGVGQLVYKALGETDAFGYSDVGAHNHCLFPDSQKPQLEAFVKKWLFDKEVDTDGVFVTSRNITLTDWYKWKVPRLY</sequence>
<dbReference type="Pfam" id="PF22244">
    <property type="entry name" value="GCE_fung"/>
    <property type="match status" value="1"/>
</dbReference>
<evidence type="ECO:0000256" key="7">
    <source>
        <dbReference type="ARBA" id="ARBA00026105"/>
    </source>
</evidence>
<name>H0EHX0_GLAL7</name>
<keyword evidence="3 8" id="KW-0732">Signal</keyword>
<keyword evidence="2" id="KW-0719">Serine esterase</keyword>
<dbReference type="Gene3D" id="3.40.50.1820">
    <property type="entry name" value="alpha/beta hydrolase"/>
    <property type="match status" value="1"/>
</dbReference>
<feature type="signal peptide" evidence="8">
    <location>
        <begin position="1"/>
        <end position="19"/>
    </location>
</feature>
<dbReference type="InterPro" id="IPR029058">
    <property type="entry name" value="AB_hydrolase_fold"/>
</dbReference>
<dbReference type="SUPFAM" id="SSF53474">
    <property type="entry name" value="alpha/beta-Hydrolases"/>
    <property type="match status" value="1"/>
</dbReference>
<evidence type="ECO:0000313" key="10">
    <source>
        <dbReference type="EMBL" id="EHL01763.1"/>
    </source>
</evidence>
<keyword evidence="5" id="KW-0439">Lignin degradation</keyword>
<dbReference type="ESTHER" id="glal7-h0ehx0">
    <property type="family name" value="Glucuronoyl_esterase"/>
</dbReference>
<comment type="similarity">
    <text evidence="1">Belongs to the carbohydrate esterase 15 (CE15) family.</text>
</comment>
<dbReference type="Proteomes" id="UP000005446">
    <property type="component" value="Unassembled WGS sequence"/>
</dbReference>
<evidence type="ECO:0000259" key="9">
    <source>
        <dbReference type="Pfam" id="PF22244"/>
    </source>
</evidence>
<comment type="caution">
    <text evidence="10">The sequence shown here is derived from an EMBL/GenBank/DDBJ whole genome shotgun (WGS) entry which is preliminary data.</text>
</comment>
<accession>H0EHX0</accession>
<feature type="domain" description="4-O-methyl-glucuronoyl methylesterase-like" evidence="9">
    <location>
        <begin position="99"/>
        <end position="329"/>
    </location>
</feature>
<reference evidence="10 11" key="1">
    <citation type="journal article" date="2012" name="Eukaryot. Cell">
        <title>Genome sequence of the fungus Glarea lozoyensis: the first genome sequence of a species from the Helotiaceae family.</title>
        <authorList>
            <person name="Youssar L."/>
            <person name="Gruening B.A."/>
            <person name="Erxleben A."/>
            <person name="Guenther S."/>
            <person name="Huettel W."/>
        </authorList>
    </citation>
    <scope>NUCLEOTIDE SEQUENCE [LARGE SCALE GENOMIC DNA]</scope>
    <source>
        <strain evidence="11">ATCC 74030 / MF5533</strain>
    </source>
</reference>
<dbReference type="EMBL" id="AGUE01000044">
    <property type="protein sequence ID" value="EHL01763.1"/>
    <property type="molecule type" value="Genomic_DNA"/>
</dbReference>
<protein>
    <recommendedName>
        <fullName evidence="7">(4-O-methyl)-D-glucuronate--lignin esterase</fullName>
        <ecNumber evidence="7">3.1.1.117</ecNumber>
    </recommendedName>
</protein>
<organism evidence="10 11">
    <name type="scientific">Glarea lozoyensis (strain ATCC 74030 / MF5533)</name>
    <dbReference type="NCBI Taxonomy" id="1104152"/>
    <lineage>
        <taxon>Eukaryota</taxon>
        <taxon>Fungi</taxon>
        <taxon>Dikarya</taxon>
        <taxon>Ascomycota</taxon>
        <taxon>Pezizomycotina</taxon>
        <taxon>Leotiomycetes</taxon>
        <taxon>Helotiales</taxon>
        <taxon>Helotiaceae</taxon>
        <taxon>Glarea</taxon>
    </lineage>
</organism>
<evidence type="ECO:0000256" key="8">
    <source>
        <dbReference type="SAM" id="SignalP"/>
    </source>
</evidence>
<evidence type="ECO:0000256" key="4">
    <source>
        <dbReference type="ARBA" id="ARBA00022801"/>
    </source>
</evidence>
<dbReference type="EC" id="3.1.1.117" evidence="7"/>
<gene>
    <name evidence="10" type="ORF">M7I_2113</name>
</gene>
<evidence type="ECO:0000256" key="5">
    <source>
        <dbReference type="ARBA" id="ARBA00023185"/>
    </source>
</evidence>
<keyword evidence="11" id="KW-1185">Reference proteome</keyword>
<evidence type="ECO:0000313" key="11">
    <source>
        <dbReference type="Proteomes" id="UP000005446"/>
    </source>
</evidence>